<proteinExistence type="inferred from homology"/>
<keyword evidence="3" id="KW-0547">Nucleotide-binding</keyword>
<dbReference type="InterPro" id="IPR010737">
    <property type="entry name" value="4-carb_acid_sugar_kinase_N"/>
</dbReference>
<feature type="domain" description="Four-carbon acid sugar kinase N-terminal" evidence="7">
    <location>
        <begin position="4"/>
        <end position="167"/>
    </location>
</feature>
<dbReference type="Gene3D" id="3.40.50.10840">
    <property type="entry name" value="Putative sugar-binding, N-terminal domain"/>
    <property type="match status" value="1"/>
</dbReference>
<accession>A0A1H8HGT7</accession>
<dbReference type="GO" id="GO:0016301">
    <property type="term" value="F:kinase activity"/>
    <property type="evidence" value="ECO:0007669"/>
    <property type="project" value="UniProtKB-KW"/>
</dbReference>
<dbReference type="Gene3D" id="3.40.980.20">
    <property type="entry name" value="Four-carbon acid sugar kinase, nucleotide binding domain"/>
    <property type="match status" value="1"/>
</dbReference>
<keyword evidence="2" id="KW-0808">Transferase</keyword>
<gene>
    <name evidence="9" type="ORF">SAMN04489859_100977</name>
</gene>
<evidence type="ECO:0000313" key="10">
    <source>
        <dbReference type="Proteomes" id="UP000199054"/>
    </source>
</evidence>
<keyword evidence="4" id="KW-0418">Kinase</keyword>
<evidence type="ECO:0000256" key="4">
    <source>
        <dbReference type="ARBA" id="ARBA00022777"/>
    </source>
</evidence>
<dbReference type="AlphaFoldDB" id="A0A1H8HGT7"/>
<dbReference type="Proteomes" id="UP000199054">
    <property type="component" value="Unassembled WGS sequence"/>
</dbReference>
<dbReference type="OrthoDB" id="7686359at2"/>
<comment type="similarity">
    <text evidence="1">Belongs to the four-carbon acid sugar kinase family.</text>
</comment>
<evidence type="ECO:0000259" key="8">
    <source>
        <dbReference type="Pfam" id="PF17042"/>
    </source>
</evidence>
<evidence type="ECO:0000256" key="1">
    <source>
        <dbReference type="ARBA" id="ARBA00005715"/>
    </source>
</evidence>
<dbReference type="Pfam" id="PF07005">
    <property type="entry name" value="SBD_N"/>
    <property type="match status" value="1"/>
</dbReference>
<evidence type="ECO:0000256" key="3">
    <source>
        <dbReference type="ARBA" id="ARBA00022741"/>
    </source>
</evidence>
<evidence type="ECO:0000256" key="6">
    <source>
        <dbReference type="ARBA" id="ARBA00023277"/>
    </source>
</evidence>
<keyword evidence="6" id="KW-0119">Carbohydrate metabolism</keyword>
<keyword evidence="5" id="KW-0067">ATP-binding</keyword>
<reference evidence="9 10" key="1">
    <citation type="submission" date="2016-10" db="EMBL/GenBank/DDBJ databases">
        <authorList>
            <person name="de Groot N.N."/>
        </authorList>
    </citation>
    <scope>NUCLEOTIDE SEQUENCE [LARGE SCALE GENOMIC DNA]</scope>
    <source>
        <strain evidence="9 10">DSM 8512</strain>
    </source>
</reference>
<name>A0A1H8HGT7_9RHOB</name>
<dbReference type="EMBL" id="FODE01000009">
    <property type="protein sequence ID" value="SEN55335.1"/>
    <property type="molecule type" value="Genomic_DNA"/>
</dbReference>
<dbReference type="InterPro" id="IPR031475">
    <property type="entry name" value="NBD_C"/>
</dbReference>
<dbReference type="STRING" id="34002.SAMN04489859_100977"/>
<evidence type="ECO:0000256" key="5">
    <source>
        <dbReference type="ARBA" id="ARBA00022840"/>
    </source>
</evidence>
<dbReference type="InterPro" id="IPR042213">
    <property type="entry name" value="NBD_C_sf"/>
</dbReference>
<organism evidence="9 10">
    <name type="scientific">Paracoccus alcaliphilus</name>
    <dbReference type="NCBI Taxonomy" id="34002"/>
    <lineage>
        <taxon>Bacteria</taxon>
        <taxon>Pseudomonadati</taxon>
        <taxon>Pseudomonadota</taxon>
        <taxon>Alphaproteobacteria</taxon>
        <taxon>Rhodobacterales</taxon>
        <taxon>Paracoccaceae</taxon>
        <taxon>Paracoccus</taxon>
    </lineage>
</organism>
<dbReference type="SUPFAM" id="SSF142764">
    <property type="entry name" value="YgbK-like"/>
    <property type="match status" value="1"/>
</dbReference>
<protein>
    <submittedName>
        <fullName evidence="9">Uncharacterized conserved protein YgbK, DUF1537 family</fullName>
    </submittedName>
</protein>
<keyword evidence="10" id="KW-1185">Reference proteome</keyword>
<evidence type="ECO:0000313" key="9">
    <source>
        <dbReference type="EMBL" id="SEN55335.1"/>
    </source>
</evidence>
<evidence type="ECO:0000256" key="2">
    <source>
        <dbReference type="ARBA" id="ARBA00022679"/>
    </source>
</evidence>
<sequence>MAYVFVADDFTGASDTLATLARAGLKARLFRDLPCPADLEGLDAWGIATDARALGQGRITALASRLGSGLADFAPDFLHLKICSTFDSSPRTGNFILMARIMARALGIANLAIIGGQPSLGRHAVFGTLFARGPDGRTHRIDRHPVMSVHPVTPMLEADMLRHLAQLGLEGLELVPPGAAGSSFPRYYDALGQADVEAAGRDLAAANSRCLVIGSSSVAEAWLAAHDVVPASPAGPAASGDMAGGRPILAFAGSRSSLTTAQIAAAKGYDRFPITPADMLAGGPRLDEVQSRIAAQLTKGRNCIALLTADPAGPVSAADLAQASAGFVAGLVGTCHPGGLVVAGGDTSSAIVGRLAPAWLDFAGMICPGVPVLKAKLSGRCLPMALKGGQMGEIDFLDRAHAVLRGQIHA</sequence>
<dbReference type="GO" id="GO:0005524">
    <property type="term" value="F:ATP binding"/>
    <property type="evidence" value="ECO:0007669"/>
    <property type="project" value="UniProtKB-KW"/>
</dbReference>
<dbReference type="Pfam" id="PF17042">
    <property type="entry name" value="NBD_C"/>
    <property type="match status" value="1"/>
</dbReference>
<feature type="domain" description="Four-carbon acid sugar kinase nucleotide binding" evidence="8">
    <location>
        <begin position="250"/>
        <end position="397"/>
    </location>
</feature>
<dbReference type="RefSeq" id="WP_090611420.1">
    <property type="nucleotide sequence ID" value="NZ_CP067126.1"/>
</dbReference>
<dbReference type="InterPro" id="IPR037051">
    <property type="entry name" value="4-carb_acid_sugar_kinase_N_sf"/>
</dbReference>
<evidence type="ECO:0000259" key="7">
    <source>
        <dbReference type="Pfam" id="PF07005"/>
    </source>
</evidence>